<dbReference type="PROSITE" id="PS51085">
    <property type="entry name" value="2FE2S_FER_2"/>
    <property type="match status" value="1"/>
</dbReference>
<accession>A0A2J6XBV9</accession>
<proteinExistence type="inferred from homology"/>
<dbReference type="InterPro" id="IPR001055">
    <property type="entry name" value="Adrenodoxin-like"/>
</dbReference>
<dbReference type="GO" id="GO:0046872">
    <property type="term" value="F:metal ion binding"/>
    <property type="evidence" value="ECO:0007669"/>
    <property type="project" value="UniProtKB-KW"/>
</dbReference>
<organism evidence="9 10">
    <name type="scientific">Chloroflexus aggregans</name>
    <dbReference type="NCBI Taxonomy" id="152260"/>
    <lineage>
        <taxon>Bacteria</taxon>
        <taxon>Bacillati</taxon>
        <taxon>Chloroflexota</taxon>
        <taxon>Chloroflexia</taxon>
        <taxon>Chloroflexales</taxon>
        <taxon>Chloroflexineae</taxon>
        <taxon>Chloroflexaceae</taxon>
        <taxon>Chloroflexus</taxon>
    </lineage>
</organism>
<dbReference type="AlphaFoldDB" id="A0A2J6XBV9"/>
<dbReference type="GO" id="GO:0140647">
    <property type="term" value="P:P450-containing electron transport chain"/>
    <property type="evidence" value="ECO:0007669"/>
    <property type="project" value="InterPro"/>
</dbReference>
<evidence type="ECO:0000256" key="3">
    <source>
        <dbReference type="ARBA" id="ARBA00022723"/>
    </source>
</evidence>
<gene>
    <name evidence="9" type="ORF">C0184_02585</name>
</gene>
<dbReference type="SUPFAM" id="SSF54292">
    <property type="entry name" value="2Fe-2S ferredoxin-like"/>
    <property type="match status" value="1"/>
</dbReference>
<evidence type="ECO:0000256" key="6">
    <source>
        <dbReference type="ARBA" id="ARBA00034078"/>
    </source>
</evidence>
<feature type="region of interest" description="Disordered" evidence="7">
    <location>
        <begin position="177"/>
        <end position="205"/>
    </location>
</feature>
<dbReference type="InterPro" id="IPR012675">
    <property type="entry name" value="Beta-grasp_dom_sf"/>
</dbReference>
<feature type="domain" description="2Fe-2S ferredoxin-type" evidence="8">
    <location>
        <begin position="2"/>
        <end position="96"/>
    </location>
</feature>
<dbReference type="PANTHER" id="PTHR23426">
    <property type="entry name" value="FERREDOXIN/ADRENODOXIN"/>
    <property type="match status" value="1"/>
</dbReference>
<evidence type="ECO:0000256" key="7">
    <source>
        <dbReference type="SAM" id="MobiDB-lite"/>
    </source>
</evidence>
<dbReference type="Gene3D" id="3.10.20.30">
    <property type="match status" value="1"/>
</dbReference>
<dbReference type="GO" id="GO:0009055">
    <property type="term" value="F:electron transfer activity"/>
    <property type="evidence" value="ECO:0007669"/>
    <property type="project" value="TreeGrafter"/>
</dbReference>
<keyword evidence="2" id="KW-0001">2Fe-2S</keyword>
<keyword evidence="3" id="KW-0479">Metal-binding</keyword>
<evidence type="ECO:0000313" key="10">
    <source>
        <dbReference type="Proteomes" id="UP000243376"/>
    </source>
</evidence>
<evidence type="ECO:0000256" key="5">
    <source>
        <dbReference type="ARBA" id="ARBA00023014"/>
    </source>
</evidence>
<dbReference type="InterPro" id="IPR001041">
    <property type="entry name" value="2Fe-2S_ferredoxin-type"/>
</dbReference>
<evidence type="ECO:0000256" key="2">
    <source>
        <dbReference type="ARBA" id="ARBA00022714"/>
    </source>
</evidence>
<evidence type="ECO:0000256" key="4">
    <source>
        <dbReference type="ARBA" id="ARBA00023004"/>
    </source>
</evidence>
<dbReference type="CDD" id="cd00207">
    <property type="entry name" value="fer2"/>
    <property type="match status" value="1"/>
</dbReference>
<keyword evidence="4" id="KW-0408">Iron</keyword>
<dbReference type="GO" id="GO:0051537">
    <property type="term" value="F:2 iron, 2 sulfur cluster binding"/>
    <property type="evidence" value="ECO:0007669"/>
    <property type="project" value="UniProtKB-KW"/>
</dbReference>
<evidence type="ECO:0000313" key="9">
    <source>
        <dbReference type="EMBL" id="PMP85245.1"/>
    </source>
</evidence>
<protein>
    <submittedName>
        <fullName evidence="9">Ferredoxin</fullName>
    </submittedName>
</protein>
<dbReference type="Pfam" id="PF00111">
    <property type="entry name" value="Fer2"/>
    <property type="match status" value="1"/>
</dbReference>
<name>A0A2J6XBV9_9CHLR</name>
<dbReference type="PANTHER" id="PTHR23426:SF65">
    <property type="entry name" value="FERREDOXIN-2, MITOCHONDRIAL"/>
    <property type="match status" value="1"/>
</dbReference>
<evidence type="ECO:0000259" key="8">
    <source>
        <dbReference type="PROSITE" id="PS51085"/>
    </source>
</evidence>
<keyword evidence="5" id="KW-0411">Iron-sulfur</keyword>
<dbReference type="Proteomes" id="UP000243376">
    <property type="component" value="Unassembled WGS sequence"/>
</dbReference>
<comment type="caution">
    <text evidence="9">The sequence shown here is derived from an EMBL/GenBank/DDBJ whole genome shotgun (WGS) entry which is preliminary data.</text>
</comment>
<dbReference type="InterPro" id="IPR036010">
    <property type="entry name" value="2Fe-2S_ferredoxin-like_sf"/>
</dbReference>
<comment type="similarity">
    <text evidence="1">Belongs to the adrenodoxin/putidaredoxin family.</text>
</comment>
<dbReference type="EMBL" id="PNIQ01000177">
    <property type="protein sequence ID" value="PMP85245.1"/>
    <property type="molecule type" value="Genomic_DNA"/>
</dbReference>
<evidence type="ECO:0000256" key="1">
    <source>
        <dbReference type="ARBA" id="ARBA00010914"/>
    </source>
</evidence>
<sequence>MPTVTINDVEMEARPGERLLDIGRRHGAHMGFVCNGTGFCQTCKVKVLAGSESLNPPTKLEKNWIPEQRLQEGWRLGCQAAVRGRGPITVLTNAELLRRQTFAVVNPPAGTDTLSNVAALLANIGQQSIDQITGYPFNLLNAVSRIGLGRLLNPWQSVEQFSRWIADFGKVVETTLNAPVPPPPRDPLDQVRAAAAEVRRASEAS</sequence>
<comment type="cofactor">
    <cofactor evidence="6">
        <name>[2Fe-2S] cluster</name>
        <dbReference type="ChEBI" id="CHEBI:190135"/>
    </cofactor>
</comment>
<reference evidence="9 10" key="1">
    <citation type="submission" date="2018-01" db="EMBL/GenBank/DDBJ databases">
        <title>Metagenomic assembled genomes from two thermal pools in the Uzon Caldera, Kamchatka, Russia.</title>
        <authorList>
            <person name="Wilkins L."/>
            <person name="Ettinger C."/>
        </authorList>
    </citation>
    <scope>NUCLEOTIDE SEQUENCE [LARGE SCALE GENOMIC DNA]</scope>
    <source>
        <strain evidence="9">ZAV-02</strain>
    </source>
</reference>